<dbReference type="Proteomes" id="UP000289862">
    <property type="component" value="Chromosome"/>
</dbReference>
<dbReference type="InterPro" id="IPR029063">
    <property type="entry name" value="SAM-dependent_MTases_sf"/>
</dbReference>
<protein>
    <submittedName>
        <fullName evidence="2">Ribosomal protein L11 methyltransferase</fullName>
    </submittedName>
</protein>
<proteinExistence type="predicted"/>
<dbReference type="AlphaFoldDB" id="A0A449AYQ6"/>
<dbReference type="GO" id="GO:0032259">
    <property type="term" value="P:methylation"/>
    <property type="evidence" value="ECO:0007669"/>
    <property type="project" value="UniProtKB-KW"/>
</dbReference>
<dbReference type="Pfam" id="PF13847">
    <property type="entry name" value="Methyltransf_31"/>
    <property type="match status" value="1"/>
</dbReference>
<dbReference type="OrthoDB" id="9804312at2"/>
<organism evidence="2 4">
    <name type="scientific">Mycoplasmopsis gallopavonis</name>
    <dbReference type="NCBI Taxonomy" id="76629"/>
    <lineage>
        <taxon>Bacteria</taxon>
        <taxon>Bacillati</taxon>
        <taxon>Mycoplasmatota</taxon>
        <taxon>Mycoplasmoidales</taxon>
        <taxon>Metamycoplasmataceae</taxon>
        <taxon>Mycoplasmopsis</taxon>
    </lineage>
</organism>
<reference evidence="2 4" key="1">
    <citation type="submission" date="2019-01" db="EMBL/GenBank/DDBJ databases">
        <authorList>
            <consortium name="Pathogen Informatics"/>
        </authorList>
    </citation>
    <scope>NUCLEOTIDE SEQUENCE [LARGE SCALE GENOMIC DNA]</scope>
    <source>
        <strain evidence="2 4">NCTC10186</strain>
    </source>
</reference>
<sequence>MVARDEDLINAYQTETGQRIYTRAVFEVGLWKSEEKLIKKYAKTTDLVLDLGTGSGRVAFALKDLGYTKVIATDLSSELIKNANYIKENNNYQGIDFYLTKNQSLKFLKNNSVDFAFYSFNGLMCVPLQDERIKILKEVERVLKKNSYFIFTAKMIEGDLFLEKYIKEQEEKQLLRKLDPRIELIGDSIYLIDGKEGFLHFSYHQELEDLIKKYTNFEVIETKTRDELANENEFVKKFSDNTTFWVLRKI</sequence>
<dbReference type="GO" id="GO:0005840">
    <property type="term" value="C:ribosome"/>
    <property type="evidence" value="ECO:0007669"/>
    <property type="project" value="UniProtKB-KW"/>
</dbReference>
<name>A0A449AYQ6_9BACT</name>
<dbReference type="CDD" id="cd02440">
    <property type="entry name" value="AdoMet_MTases"/>
    <property type="match status" value="1"/>
</dbReference>
<dbReference type="KEGG" id="mgal:NCTC10186_00472"/>
<evidence type="ECO:0000313" key="4">
    <source>
        <dbReference type="Proteomes" id="UP000289862"/>
    </source>
</evidence>
<keyword evidence="2" id="KW-0689">Ribosomal protein</keyword>
<keyword evidence="2" id="KW-0687">Ribonucleoprotein</keyword>
<evidence type="ECO:0000259" key="1">
    <source>
        <dbReference type="Pfam" id="PF13847"/>
    </source>
</evidence>
<accession>A0A449AYQ6</accession>
<dbReference type="RefSeq" id="WP_119572331.1">
    <property type="nucleotide sequence ID" value="NZ_LR215031.1"/>
</dbReference>
<dbReference type="EMBL" id="LR215031">
    <property type="protein sequence ID" value="VEU72622.1"/>
    <property type="molecule type" value="Genomic_DNA"/>
</dbReference>
<dbReference type="Gene3D" id="3.40.50.150">
    <property type="entry name" value="Vaccinia Virus protein VP39"/>
    <property type="match status" value="1"/>
</dbReference>
<dbReference type="EMBL" id="LR215031">
    <property type="protein sequence ID" value="VEU72985.1"/>
    <property type="molecule type" value="Genomic_DNA"/>
</dbReference>
<dbReference type="InterPro" id="IPR025714">
    <property type="entry name" value="Methyltranfer_dom"/>
</dbReference>
<gene>
    <name evidence="2" type="ORF">NCTC10186_00086</name>
    <name evidence="3" type="ORF">NCTC10186_00472</name>
</gene>
<keyword evidence="2" id="KW-0808">Transferase</keyword>
<keyword evidence="4" id="KW-1185">Reference proteome</keyword>
<keyword evidence="2" id="KW-0489">Methyltransferase</keyword>
<feature type="domain" description="Methyltransferase" evidence="1">
    <location>
        <begin position="48"/>
        <end position="171"/>
    </location>
</feature>
<dbReference type="KEGG" id="mgal:NCTC10186_00086"/>
<dbReference type="SUPFAM" id="SSF53335">
    <property type="entry name" value="S-adenosyl-L-methionine-dependent methyltransferases"/>
    <property type="match status" value="1"/>
</dbReference>
<dbReference type="GO" id="GO:0008757">
    <property type="term" value="F:S-adenosylmethionine-dependent methyltransferase activity"/>
    <property type="evidence" value="ECO:0007669"/>
    <property type="project" value="InterPro"/>
</dbReference>
<evidence type="ECO:0000313" key="2">
    <source>
        <dbReference type="EMBL" id="VEU72622.1"/>
    </source>
</evidence>
<evidence type="ECO:0000313" key="3">
    <source>
        <dbReference type="EMBL" id="VEU72985.1"/>
    </source>
</evidence>